<evidence type="ECO:0000313" key="3">
    <source>
        <dbReference type="Proteomes" id="UP000002705"/>
    </source>
</evidence>
<dbReference type="PATRIC" id="fig|482957.22.peg.7259"/>
<dbReference type="EMBL" id="CP000150">
    <property type="protein sequence ID" value="ABB05786.1"/>
    <property type="molecule type" value="Genomic_DNA"/>
</dbReference>
<gene>
    <name evidence="2" type="ordered locus">Bcep18194_C6737</name>
</gene>
<dbReference type="Proteomes" id="UP000002705">
    <property type="component" value="Chromosome 3"/>
</dbReference>
<dbReference type="KEGG" id="bur:Bcep18194_C6737"/>
<feature type="region of interest" description="Disordered" evidence="1">
    <location>
        <begin position="79"/>
        <end position="112"/>
    </location>
</feature>
<proteinExistence type="predicted"/>
<evidence type="ECO:0000313" key="2">
    <source>
        <dbReference type="EMBL" id="ABB05786.1"/>
    </source>
</evidence>
<feature type="region of interest" description="Disordered" evidence="1">
    <location>
        <begin position="1"/>
        <end position="45"/>
    </location>
</feature>
<keyword evidence="3" id="KW-1185">Reference proteome</keyword>
<feature type="compositionally biased region" description="Basic and acidic residues" evidence="1">
    <location>
        <begin position="84"/>
        <end position="95"/>
    </location>
</feature>
<feature type="compositionally biased region" description="Basic and acidic residues" evidence="1">
    <location>
        <begin position="1"/>
        <end position="13"/>
    </location>
</feature>
<dbReference type="AlphaFoldDB" id="Q39P30"/>
<evidence type="ECO:0000256" key="1">
    <source>
        <dbReference type="SAM" id="MobiDB-lite"/>
    </source>
</evidence>
<sequence>MPASHDDTRDADRSGGVCARHRRITRPARPNESTIRSTAAAPGRAGASVQYGALLADRRHDANHDVVDQRDVEHRAITRGRPHLRGELQRGDFESRAVGAPPATWRPDVVVD</sequence>
<dbReference type="HOGENOM" id="CLU_2141162_0_0_4"/>
<protein>
    <submittedName>
        <fullName evidence="2">Uncharacterized protein</fullName>
    </submittedName>
</protein>
<name>Q39P30_BURL3</name>
<reference evidence="2" key="1">
    <citation type="submission" date="2009-01" db="EMBL/GenBank/DDBJ databases">
        <title>Complete sequence of chromosome 3 of Burkholderia sp. 383.</title>
        <authorList>
            <consortium name="US DOE Joint Genome Institute"/>
            <person name="Copeland A."/>
            <person name="Lucas S."/>
            <person name="Lapidus A."/>
            <person name="Barry K."/>
            <person name="Detter J.C."/>
            <person name="Glavina T."/>
            <person name="Hammon N."/>
            <person name="Israni S."/>
            <person name="Pitluck S."/>
            <person name="Chain P."/>
            <person name="Malfatti S."/>
            <person name="Shin M."/>
            <person name="Vergez L."/>
            <person name="Schmutz J."/>
            <person name="Larimer F."/>
            <person name="Land M."/>
            <person name="Kyrpides N."/>
            <person name="Lykidis A."/>
            <person name="Richardson P."/>
        </authorList>
    </citation>
    <scope>NUCLEOTIDE SEQUENCE</scope>
    <source>
        <strain evidence="2">383</strain>
    </source>
</reference>
<accession>Q39P30</accession>
<organism evidence="2 3">
    <name type="scientific">Burkholderia lata (strain ATCC 17760 / DSM 23089 / LMG 22485 / NCIMB 9086 / R18194 / 383)</name>
    <dbReference type="NCBI Taxonomy" id="482957"/>
    <lineage>
        <taxon>Bacteria</taxon>
        <taxon>Pseudomonadati</taxon>
        <taxon>Pseudomonadota</taxon>
        <taxon>Betaproteobacteria</taxon>
        <taxon>Burkholderiales</taxon>
        <taxon>Burkholderiaceae</taxon>
        <taxon>Burkholderia</taxon>
        <taxon>Burkholderia cepacia complex</taxon>
    </lineage>
</organism>